<keyword evidence="5" id="KW-1185">Reference proteome</keyword>
<evidence type="ECO:0000256" key="2">
    <source>
        <dbReference type="SAM" id="Phobius"/>
    </source>
</evidence>
<evidence type="ECO:0000313" key="5">
    <source>
        <dbReference type="Proteomes" id="UP000466681"/>
    </source>
</evidence>
<evidence type="ECO:0000259" key="3">
    <source>
        <dbReference type="Pfam" id="PF02470"/>
    </source>
</evidence>
<sequence>MRTLESGNRVRRGFMGIVITALVIGVGQSFTTVPMLFAQPVYYGEFAESGGLSKGDKVRIAGMDVGTVRSLELDVDRVVVGFDLGGTIVGSDSRMAIQTDTLLGQKVIQIEPRGSTPLRVNEVIPLNHTATPYQIYDAIDDTTKAASGWDIDAIKESLDVVSDTIDQASPHLSAALDGVERFSDTIAKRNEDLKALLKDANAVARVFGDRSEKINQILVRSNSLLADVNARGQAVDQLLERVSAVAVQVRGLVNDNPNLNNVLKQVGTVSDILEKHKHDLAELLVTIRNFSAALSEAVGSGPYFKAMLVNLLPGSILQPFIDSAFKERGIDPQKFWGDAGLPAFQFPDPNGERLPNGAPPPAPPVQEGTPEFPHAAVPPGSPCSYTPAPGAQPIPGNPLPCAALNQGPFGPVPGGYGPPNVLSSPANPTGPLPGPGLPAAALPGQPAPPVPGTPVPIPPATNPGATTVPHRQTTAGG</sequence>
<dbReference type="InterPro" id="IPR003399">
    <property type="entry name" value="Mce/MlaD"/>
</dbReference>
<keyword evidence="2" id="KW-0472">Membrane</keyword>
<dbReference type="PANTHER" id="PTHR33371">
    <property type="entry name" value="INTERMEMBRANE PHOSPHOLIPID TRANSPORT SYSTEM BINDING PROTEIN MLAD-RELATED"/>
    <property type="match status" value="1"/>
</dbReference>
<name>A0AAD1HBQ2_9MYCO</name>
<dbReference type="KEGG" id="mmor:MMOR_28520"/>
<dbReference type="PANTHER" id="PTHR33371:SF18">
    <property type="entry name" value="MCE-FAMILY PROTEIN MCE3C"/>
    <property type="match status" value="1"/>
</dbReference>
<dbReference type="InterPro" id="IPR005693">
    <property type="entry name" value="Mce"/>
</dbReference>
<keyword evidence="2" id="KW-1133">Transmembrane helix</keyword>
<feature type="transmembrane region" description="Helical" evidence="2">
    <location>
        <begin position="12"/>
        <end position="30"/>
    </location>
</feature>
<dbReference type="InterPro" id="IPR052336">
    <property type="entry name" value="MlaD_Phospholipid_Transporter"/>
</dbReference>
<dbReference type="Proteomes" id="UP000466681">
    <property type="component" value="Chromosome"/>
</dbReference>
<feature type="region of interest" description="Disordered" evidence="1">
    <location>
        <begin position="414"/>
        <end position="477"/>
    </location>
</feature>
<accession>A0AAD1HBQ2</accession>
<dbReference type="AlphaFoldDB" id="A0AAD1HBQ2"/>
<dbReference type="PRINTS" id="PR01782">
    <property type="entry name" value="MCEVIRFACTOR"/>
</dbReference>
<keyword evidence="2" id="KW-0812">Transmembrane</keyword>
<protein>
    <submittedName>
        <fullName evidence="4">Mammalian cell entry protein</fullName>
    </submittedName>
</protein>
<gene>
    <name evidence="4" type="ORF">MMOR_28520</name>
</gene>
<evidence type="ECO:0000256" key="1">
    <source>
        <dbReference type="SAM" id="MobiDB-lite"/>
    </source>
</evidence>
<organism evidence="4 5">
    <name type="scientific">Mycolicibacterium moriokaense</name>
    <dbReference type="NCBI Taxonomy" id="39691"/>
    <lineage>
        <taxon>Bacteria</taxon>
        <taxon>Bacillati</taxon>
        <taxon>Actinomycetota</taxon>
        <taxon>Actinomycetes</taxon>
        <taxon>Mycobacteriales</taxon>
        <taxon>Mycobacteriaceae</taxon>
        <taxon>Mycolicibacterium</taxon>
    </lineage>
</organism>
<proteinExistence type="predicted"/>
<feature type="compositionally biased region" description="Pro residues" evidence="1">
    <location>
        <begin position="445"/>
        <end position="461"/>
    </location>
</feature>
<feature type="region of interest" description="Disordered" evidence="1">
    <location>
        <begin position="347"/>
        <end position="391"/>
    </location>
</feature>
<evidence type="ECO:0000313" key="4">
    <source>
        <dbReference type="EMBL" id="BBX01916.1"/>
    </source>
</evidence>
<dbReference type="RefSeq" id="WP_083155704.1">
    <property type="nucleotide sequence ID" value="NZ_AP022560.1"/>
</dbReference>
<feature type="domain" description="Mce/MlaD" evidence="3">
    <location>
        <begin position="41"/>
        <end position="112"/>
    </location>
</feature>
<dbReference type="EMBL" id="AP022560">
    <property type="protein sequence ID" value="BBX01916.1"/>
    <property type="molecule type" value="Genomic_DNA"/>
</dbReference>
<dbReference type="NCBIfam" id="TIGR00996">
    <property type="entry name" value="Mtu_fam_mce"/>
    <property type="match status" value="1"/>
</dbReference>
<dbReference type="GO" id="GO:0005576">
    <property type="term" value="C:extracellular region"/>
    <property type="evidence" value="ECO:0007669"/>
    <property type="project" value="TreeGrafter"/>
</dbReference>
<dbReference type="Pfam" id="PF02470">
    <property type="entry name" value="MlaD"/>
    <property type="match status" value="1"/>
</dbReference>
<reference evidence="4 5" key="1">
    <citation type="journal article" date="2019" name="Emerg. Microbes Infect.">
        <title>Comprehensive subspecies identification of 175 nontuberculous mycobacteria species based on 7547 genomic profiles.</title>
        <authorList>
            <person name="Matsumoto Y."/>
            <person name="Kinjo T."/>
            <person name="Motooka D."/>
            <person name="Nabeya D."/>
            <person name="Jung N."/>
            <person name="Uechi K."/>
            <person name="Horii T."/>
            <person name="Iida T."/>
            <person name="Fujita J."/>
            <person name="Nakamura S."/>
        </authorList>
    </citation>
    <scope>NUCLEOTIDE SEQUENCE [LARGE SCALE GENOMIC DNA]</scope>
    <source>
        <strain evidence="4 5">JCM 6375</strain>
    </source>
</reference>